<reference evidence="3" key="1">
    <citation type="submission" date="2018-10" db="EMBL/GenBank/DDBJ databases">
        <authorList>
            <consortium name="PulseNet: The National Subtyping Network for Foodborne Disease Surveillance"/>
            <person name="Tarr C.L."/>
            <person name="Trees E."/>
            <person name="Katz L.S."/>
            <person name="Carleton-Romer H.A."/>
            <person name="Stroika S."/>
            <person name="Kucerova Z."/>
            <person name="Roache K.F."/>
            <person name="Sabol A.L."/>
            <person name="Besser J."/>
            <person name="Gerner-Smidt P."/>
        </authorList>
    </citation>
    <scope>NUCLEOTIDE SEQUENCE [LARGE SCALE GENOMIC DNA]</scope>
    <source>
        <strain evidence="3">PNUSAS038541</strain>
    </source>
</reference>
<dbReference type="InterPro" id="IPR048428">
    <property type="entry name" value="YobI-NTPase"/>
</dbReference>
<proteinExistence type="predicted"/>
<accession>A0A3R0XP59</accession>
<keyword evidence="1" id="KW-0812">Transmembrane</keyword>
<protein>
    <submittedName>
        <fullName evidence="3">Pcar</fullName>
    </submittedName>
</protein>
<sequence length="1274" mass="145838">MRRPSRTEALMPVLSANNAQEEQINTTYEPLTPSVIEDEKAQSYIEALNFACSRRDIRNIAVTGPYGAGKSSVLLTWERAEDNDFRVMTVSLADFEMQRAYSGDSQAVEGKPGYDDNDKKAGKAEEKTIEYSILQQLLYKEKKSVLPYSRLERISDVSACQIAMMTASLLFILASTATGLLFLFPDYICAKLSLPPELSQFLLGWPVLARFGSAGIFLFTALFFALKKLHRTGMFDRRVSIDKIDILKGAISTRPAAPSLLNVYIDEIVYFFEQTQYNVVIFEDLDRHNDGAIFIKLREINQLINNCLPTDNPVRFIYAVRDNLFITPESRTKFFDFVIPVIPVMDSENASEHFLSKFTPDELKQEGFKDCLARLALFIPDMRVMHNIANEFRLYRNIVNNGEDLKRLISLITYKNLCAEDYHRIDQKKGMLYSIVSEYISGKLREEFCKNLKNKIETSLTELSQLQNEKVATEHGLRSEILRSYISEITSSMLHFKTDTGTHYDLKDVIENETSFLSLLNNHSIRIQVKGYSTTIATINRSTVEVMSEQYQERKVIIQKKSDGDISRLEEIIKRSRSEIQNASSYDLAFFINKMGRSGFERCIAGCSTPEQHDEETFTDKAGNIDFIYFLLSHGYLSTDYMAYRSVFMPGSLSTEDNNFIRAVTSGVIPDETAKMPLSNIANTVAKLHGLGMLMHDNAWHPQILWYLMHNDTNSLKTIMRMQAEAGAEQRMVRLASEIFPCWESTAQRDYIRLMVDGDGHLSTMIHQIGSLNDTVAEQNLLPLLLSLPVLSWGAVSQTTREELQRLIDSQFNLVTSLPDNCAQFFCENLRNSGCRLTNIPLARSDSGQETLHSVVQEKLWIYSTLNLQNICFSLSHESENNSDTFRKKPVALIKSLRIPNLETYVYENISSFIRDVFIHSEENELIPDLLNSTFVDWDDARYLAESMIFLLEDISVILNKENTETTGISYDQNLYSLLAHHNHITPCWDNVISLLSEDASLADYTFCDWLNLNYCLLPNDTLPLTDDQFSQLLIKAITSPYINREALVVLTRTFRITLIYVPDNLPLNNAAVLIEEKWLAPTISVFEQLYQVLNEMGERLTPLLYDLICIRPALLNRNYELVLFADDQFNRGITRLILNGDKISDEVCISILNWLWEKDEALLSEAPLLSQQALIRFSTKITDDRQKQALLMQCLKNDGGPHKFIRQVLMTFGHQDYAAFLTERNYRSIPRSDAMWQLAVRLGKSGFIRPPKLTHNDTRIRIEPFFNAENEYD</sequence>
<dbReference type="SUPFAM" id="SSF52540">
    <property type="entry name" value="P-loop containing nucleoside triphosphate hydrolases"/>
    <property type="match status" value="1"/>
</dbReference>
<dbReference type="Pfam" id="PF20693">
    <property type="entry name" value="YobI-ATPase"/>
    <property type="match status" value="1"/>
</dbReference>
<dbReference type="AlphaFoldDB" id="A0A3R0XP59"/>
<dbReference type="InterPro" id="IPR027417">
    <property type="entry name" value="P-loop_NTPase"/>
</dbReference>
<gene>
    <name evidence="3" type="ORF">EAK82_27930</name>
</gene>
<keyword evidence="1" id="KW-0472">Membrane</keyword>
<dbReference type="Proteomes" id="UP000885392">
    <property type="component" value="Unassembled WGS sequence"/>
</dbReference>
<dbReference type="EMBL" id="RVIJ01000077">
    <property type="protein sequence ID" value="MLW03916.1"/>
    <property type="molecule type" value="Genomic_DNA"/>
</dbReference>
<evidence type="ECO:0000313" key="3">
    <source>
        <dbReference type="EMBL" id="MLW03916.1"/>
    </source>
</evidence>
<evidence type="ECO:0000256" key="1">
    <source>
        <dbReference type="SAM" id="Phobius"/>
    </source>
</evidence>
<feature type="transmembrane region" description="Helical" evidence="1">
    <location>
        <begin position="204"/>
        <end position="226"/>
    </location>
</feature>
<name>A0A3R0XP59_SALER</name>
<evidence type="ECO:0000259" key="2">
    <source>
        <dbReference type="Pfam" id="PF20693"/>
    </source>
</evidence>
<keyword evidence="1" id="KW-1133">Transmembrane helix</keyword>
<organism evidence="3">
    <name type="scientific">Salmonella enterica</name>
    <name type="common">Salmonella choleraesuis</name>
    <dbReference type="NCBI Taxonomy" id="28901"/>
    <lineage>
        <taxon>Bacteria</taxon>
        <taxon>Pseudomonadati</taxon>
        <taxon>Pseudomonadota</taxon>
        <taxon>Gammaproteobacteria</taxon>
        <taxon>Enterobacterales</taxon>
        <taxon>Enterobacteriaceae</taxon>
        <taxon>Salmonella</taxon>
    </lineage>
</organism>
<comment type="caution">
    <text evidence="3">The sequence shown here is derived from an EMBL/GenBank/DDBJ whole genome shotgun (WGS) entry which is preliminary data.</text>
</comment>
<feature type="domain" description="YobI-like P-loop NTPase" evidence="2">
    <location>
        <begin position="44"/>
        <end position="433"/>
    </location>
</feature>
<feature type="transmembrane region" description="Helical" evidence="1">
    <location>
        <begin position="162"/>
        <end position="184"/>
    </location>
</feature>